<evidence type="ECO:0000259" key="14">
    <source>
        <dbReference type="PROSITE" id="PS50862"/>
    </source>
</evidence>
<dbReference type="InterPro" id="IPR018163">
    <property type="entry name" value="Thr/Ala-tRNA-synth_IIc_edit"/>
</dbReference>
<comment type="similarity">
    <text evidence="1 13">Belongs to the class-II aminoacyl-tRNA synthetase family.</text>
</comment>
<feature type="binding site" evidence="13">
    <location>
        <position position="513"/>
    </location>
    <ligand>
        <name>Zn(2+)</name>
        <dbReference type="ChEBI" id="CHEBI:29105"/>
        <note>catalytic</note>
    </ligand>
</feature>
<evidence type="ECO:0000256" key="1">
    <source>
        <dbReference type="ARBA" id="ARBA00008226"/>
    </source>
</evidence>
<evidence type="ECO:0000313" key="17">
    <source>
        <dbReference type="Proteomes" id="UP000266328"/>
    </source>
</evidence>
<dbReference type="GO" id="GO:0005737">
    <property type="term" value="C:cytoplasm"/>
    <property type="evidence" value="ECO:0007669"/>
    <property type="project" value="UniProtKB-SubCell"/>
</dbReference>
<keyword evidence="9 13" id="KW-0694">RNA-binding</keyword>
<dbReference type="CDD" id="cd00771">
    <property type="entry name" value="ThrRS_core"/>
    <property type="match status" value="1"/>
</dbReference>
<dbReference type="EMBL" id="QXIS01000020">
    <property type="protein sequence ID" value="RIE06221.1"/>
    <property type="molecule type" value="Genomic_DNA"/>
</dbReference>
<protein>
    <recommendedName>
        <fullName evidence="13">Threonine--tRNA ligase</fullName>
        <ecNumber evidence="13">6.1.1.3</ecNumber>
    </recommendedName>
    <alternativeName>
        <fullName evidence="13">Threonyl-tRNA synthetase</fullName>
        <shortName evidence="13">ThrRS</shortName>
    </alternativeName>
</protein>
<dbReference type="RefSeq" id="WP_119088996.1">
    <property type="nucleotide sequence ID" value="NZ_QXIS01000020.1"/>
</dbReference>
<proteinExistence type="inferred from homology"/>
<dbReference type="SMART" id="SM00863">
    <property type="entry name" value="tRNA_SAD"/>
    <property type="match status" value="1"/>
</dbReference>
<keyword evidence="11 13" id="KW-0030">Aminoacyl-tRNA synthetase</keyword>
<dbReference type="GO" id="GO:0004829">
    <property type="term" value="F:threonine-tRNA ligase activity"/>
    <property type="evidence" value="ECO:0007669"/>
    <property type="project" value="UniProtKB-UniRule"/>
</dbReference>
<dbReference type="Pfam" id="PF07973">
    <property type="entry name" value="tRNA_SAD"/>
    <property type="match status" value="1"/>
</dbReference>
<keyword evidence="3 13" id="KW-0820">tRNA-binding</keyword>
<dbReference type="PROSITE" id="PS50862">
    <property type="entry name" value="AA_TRNA_LIGASE_II"/>
    <property type="match status" value="1"/>
</dbReference>
<dbReference type="InterPro" id="IPR047246">
    <property type="entry name" value="ThrRS_anticodon"/>
</dbReference>
<dbReference type="InterPro" id="IPR004095">
    <property type="entry name" value="TGS"/>
</dbReference>
<keyword evidence="8 13" id="KW-0067">ATP-binding</keyword>
<dbReference type="NCBIfam" id="TIGR00418">
    <property type="entry name" value="thrS"/>
    <property type="match status" value="1"/>
</dbReference>
<name>A0A398D419_9BACT</name>
<dbReference type="SUPFAM" id="SSF55681">
    <property type="entry name" value="Class II aaRS and biotin synthetases"/>
    <property type="match status" value="1"/>
</dbReference>
<accession>A0A398D419</accession>
<evidence type="ECO:0000256" key="3">
    <source>
        <dbReference type="ARBA" id="ARBA00022555"/>
    </source>
</evidence>
<dbReference type="Gene3D" id="3.40.50.800">
    <property type="entry name" value="Anticodon-binding domain"/>
    <property type="match status" value="1"/>
</dbReference>
<dbReference type="PRINTS" id="PR01047">
    <property type="entry name" value="TRNASYNTHTHR"/>
</dbReference>
<dbReference type="InterPro" id="IPR033728">
    <property type="entry name" value="ThrRS_core"/>
</dbReference>
<dbReference type="InterPro" id="IPR036621">
    <property type="entry name" value="Anticodon-bd_dom_sf"/>
</dbReference>
<comment type="caution">
    <text evidence="13">Lacks conserved residue(s) required for the propagation of feature annotation.</text>
</comment>
<evidence type="ECO:0000256" key="2">
    <source>
        <dbReference type="ARBA" id="ARBA00022490"/>
    </source>
</evidence>
<keyword evidence="17" id="KW-1185">Reference proteome</keyword>
<dbReference type="GO" id="GO:0046872">
    <property type="term" value="F:metal ion binding"/>
    <property type="evidence" value="ECO:0007669"/>
    <property type="project" value="UniProtKB-KW"/>
</dbReference>
<dbReference type="FunFam" id="3.40.50.800:FF:000001">
    <property type="entry name" value="Threonine--tRNA ligase"/>
    <property type="match status" value="1"/>
</dbReference>
<dbReference type="Gene3D" id="3.30.930.10">
    <property type="entry name" value="Bira Bifunctional Protein, Domain 2"/>
    <property type="match status" value="1"/>
</dbReference>
<reference evidence="16 17" key="1">
    <citation type="submission" date="2018-09" db="EMBL/GenBank/DDBJ databases">
        <title>Discovery and Ecogenomic Context for Candidatus Cryosericales, a Global Caldiserica Order Active in Thawing Permafrost.</title>
        <authorList>
            <person name="Martinez M.A."/>
            <person name="Woodcroft B.J."/>
            <person name="Ignacio Espinoza J.C."/>
            <person name="Zayed A."/>
            <person name="Singleton C.M."/>
            <person name="Boyd J."/>
            <person name="Li Y.-F."/>
            <person name="Purvine S."/>
            <person name="Maughan H."/>
            <person name="Hodgkins S.B."/>
            <person name="Anderson D."/>
            <person name="Sederholm M."/>
            <person name="Temperton B."/>
            <person name="Saleska S.R."/>
            <person name="Tyson G.W."/>
            <person name="Rich V.I."/>
        </authorList>
    </citation>
    <scope>NUCLEOTIDE SEQUENCE [LARGE SCALE GENOMIC DNA]</scope>
    <source>
        <strain evidence="16 17">SMC7</strain>
    </source>
</reference>
<dbReference type="FunFam" id="3.30.54.20:FF:000002">
    <property type="entry name" value="Threonine--tRNA ligase"/>
    <property type="match status" value="1"/>
</dbReference>
<dbReference type="InterPro" id="IPR006195">
    <property type="entry name" value="aa-tRNA-synth_II"/>
</dbReference>
<evidence type="ECO:0000259" key="15">
    <source>
        <dbReference type="PROSITE" id="PS51880"/>
    </source>
</evidence>
<sequence>MDIRIVLDDASFQYSFNDGESILMAVQKLFPQQKRSIVAARIGGLLMDMTTIPSTADDIQLVSTASSDGLQILRHSTSHIMAEAIKELYPDAKLAIGPSIDNGFYYDIDMSKTLSPDDLDAIEQKMHEIIEHSEHFTRQDKPIAEAIEFFKERGDQYKVEILSEIPATTVSLYTQGSFTDLCRGPHIPSTSYLKHFKLLSVAGAYWRGDEKNKMLQRIYGTAFPSKEELVGFVTAREEAAKRDHRKLGQQLDLFSIQEQAGAGLIFWHPKGAIVRKEIEDFWRAEHIKRGYEFVYTPHIANLELWKTSGHWGFYQQNMYSPIQVDEDQYMLKPMNCPFHILIYKSQVRSYRDLPLRWAELGTVYRYEKSGVLHGLLRVRGFTQDDAHLFVRPDQLNDEVKGVLDFTRHMIETFGFTKYNIYLSTRPEHSVGTDEGWQMATEALRVALEEMRLDYKVDPGEGVFYGPKIDVKLVDAIGREWQGPTVQVDFNLPERFDVTYIGEDGKEHRPIMLHRVVLGSMERFFGTLIEQYAGAFPLWLAPVQVEVVPITDVQEEYAKAITARLVERGIRAKIDIRREKMQAKIRDAEMQKVPYIAVIGAKEAAVDSVAVRMRHEGDQGVVTVDQFIERVLEEIKSKVIFP</sequence>
<comment type="subcellular location">
    <subcellularLocation>
        <location evidence="13">Cytoplasm</location>
    </subcellularLocation>
</comment>
<comment type="catalytic activity">
    <reaction evidence="12 13">
        <text>tRNA(Thr) + L-threonine + ATP = L-threonyl-tRNA(Thr) + AMP + diphosphate + H(+)</text>
        <dbReference type="Rhea" id="RHEA:24624"/>
        <dbReference type="Rhea" id="RHEA-COMP:9670"/>
        <dbReference type="Rhea" id="RHEA-COMP:9704"/>
        <dbReference type="ChEBI" id="CHEBI:15378"/>
        <dbReference type="ChEBI" id="CHEBI:30616"/>
        <dbReference type="ChEBI" id="CHEBI:33019"/>
        <dbReference type="ChEBI" id="CHEBI:57926"/>
        <dbReference type="ChEBI" id="CHEBI:78442"/>
        <dbReference type="ChEBI" id="CHEBI:78534"/>
        <dbReference type="ChEBI" id="CHEBI:456215"/>
        <dbReference type="EC" id="6.1.1.3"/>
    </reaction>
</comment>
<gene>
    <name evidence="13" type="primary">thrS</name>
    <name evidence="16" type="ORF">SMC7_03585</name>
</gene>
<dbReference type="EC" id="6.1.1.3" evidence="13"/>
<keyword evidence="10 13" id="KW-0648">Protein biosynthesis</keyword>
<dbReference type="GO" id="GO:0006435">
    <property type="term" value="P:threonyl-tRNA aminoacylation"/>
    <property type="evidence" value="ECO:0007669"/>
    <property type="project" value="UniProtKB-UniRule"/>
</dbReference>
<dbReference type="CDD" id="cd00860">
    <property type="entry name" value="ThrRS_anticodon"/>
    <property type="match status" value="1"/>
</dbReference>
<dbReference type="InterPro" id="IPR045864">
    <property type="entry name" value="aa-tRNA-synth_II/BPL/LPL"/>
</dbReference>
<feature type="binding site" evidence="13">
    <location>
        <position position="387"/>
    </location>
    <ligand>
        <name>Zn(2+)</name>
        <dbReference type="ChEBI" id="CHEBI:29105"/>
        <note>catalytic</note>
    </ligand>
</feature>
<dbReference type="Gene3D" id="3.30.980.10">
    <property type="entry name" value="Threonyl-trna Synthetase, Chain A, domain 2"/>
    <property type="match status" value="1"/>
</dbReference>
<comment type="cofactor">
    <cofactor evidence="13">
        <name>Zn(2+)</name>
        <dbReference type="ChEBI" id="CHEBI:29105"/>
    </cofactor>
    <text evidence="13">Binds 1 zinc ion per subunit.</text>
</comment>
<dbReference type="InterPro" id="IPR002314">
    <property type="entry name" value="aa-tRNA-synt_IIb"/>
</dbReference>
<dbReference type="Gene3D" id="3.30.54.20">
    <property type="match status" value="1"/>
</dbReference>
<evidence type="ECO:0000256" key="12">
    <source>
        <dbReference type="ARBA" id="ARBA00049515"/>
    </source>
</evidence>
<feature type="domain" description="Aminoacyl-transfer RNA synthetases class-II family profile" evidence="14">
    <location>
        <begin position="243"/>
        <end position="536"/>
    </location>
</feature>
<dbReference type="AlphaFoldDB" id="A0A398D419"/>
<comment type="subunit">
    <text evidence="13">Homodimer.</text>
</comment>
<keyword evidence="4 13" id="KW-0436">Ligase</keyword>
<evidence type="ECO:0000256" key="5">
    <source>
        <dbReference type="ARBA" id="ARBA00022723"/>
    </source>
</evidence>
<dbReference type="GO" id="GO:0005524">
    <property type="term" value="F:ATP binding"/>
    <property type="evidence" value="ECO:0007669"/>
    <property type="project" value="UniProtKB-UniRule"/>
</dbReference>
<feature type="domain" description="TGS" evidence="15">
    <location>
        <begin position="1"/>
        <end position="63"/>
    </location>
</feature>
<evidence type="ECO:0000256" key="11">
    <source>
        <dbReference type="ARBA" id="ARBA00023146"/>
    </source>
</evidence>
<evidence type="ECO:0000256" key="13">
    <source>
        <dbReference type="HAMAP-Rule" id="MF_00184"/>
    </source>
</evidence>
<evidence type="ECO:0000256" key="4">
    <source>
        <dbReference type="ARBA" id="ARBA00022598"/>
    </source>
</evidence>
<dbReference type="Proteomes" id="UP000266328">
    <property type="component" value="Unassembled WGS sequence"/>
</dbReference>
<evidence type="ECO:0000256" key="9">
    <source>
        <dbReference type="ARBA" id="ARBA00022884"/>
    </source>
</evidence>
<keyword evidence="7 13" id="KW-0862">Zinc</keyword>
<dbReference type="HAMAP" id="MF_00184">
    <property type="entry name" value="Thr_tRNA_synth"/>
    <property type="match status" value="1"/>
</dbReference>
<evidence type="ECO:0000256" key="6">
    <source>
        <dbReference type="ARBA" id="ARBA00022741"/>
    </source>
</evidence>
<dbReference type="PANTHER" id="PTHR11451:SF44">
    <property type="entry name" value="THREONINE--TRNA LIGASE, CHLOROPLASTIC_MITOCHONDRIAL 2"/>
    <property type="match status" value="1"/>
</dbReference>
<dbReference type="FunFam" id="3.30.980.10:FF:000005">
    <property type="entry name" value="Threonyl-tRNA synthetase, mitochondrial"/>
    <property type="match status" value="1"/>
</dbReference>
<keyword evidence="5 13" id="KW-0479">Metal-binding</keyword>
<dbReference type="PROSITE" id="PS51880">
    <property type="entry name" value="TGS"/>
    <property type="match status" value="1"/>
</dbReference>
<dbReference type="PANTHER" id="PTHR11451">
    <property type="entry name" value="THREONINE-TRNA LIGASE"/>
    <property type="match status" value="1"/>
</dbReference>
<dbReference type="InterPro" id="IPR012947">
    <property type="entry name" value="tRNA_SAD"/>
</dbReference>
<evidence type="ECO:0000256" key="8">
    <source>
        <dbReference type="ARBA" id="ARBA00022840"/>
    </source>
</evidence>
<evidence type="ECO:0000256" key="10">
    <source>
        <dbReference type="ARBA" id="ARBA00022917"/>
    </source>
</evidence>
<dbReference type="InterPro" id="IPR002320">
    <property type="entry name" value="Thr-tRNA-ligase_IIa"/>
</dbReference>
<dbReference type="InterPro" id="IPR004154">
    <property type="entry name" value="Anticodon-bd"/>
</dbReference>
<feature type="binding site" evidence="13">
    <location>
        <position position="336"/>
    </location>
    <ligand>
        <name>Zn(2+)</name>
        <dbReference type="ChEBI" id="CHEBI:29105"/>
        <note>catalytic</note>
    </ligand>
</feature>
<dbReference type="GO" id="GO:0000049">
    <property type="term" value="F:tRNA binding"/>
    <property type="evidence" value="ECO:0007669"/>
    <property type="project" value="UniProtKB-KW"/>
</dbReference>
<keyword evidence="6 13" id="KW-0547">Nucleotide-binding</keyword>
<dbReference type="SUPFAM" id="SSF52954">
    <property type="entry name" value="Class II aaRS ABD-related"/>
    <property type="match status" value="1"/>
</dbReference>
<dbReference type="FunFam" id="3.30.930.10:FF:000002">
    <property type="entry name" value="Threonine--tRNA ligase"/>
    <property type="match status" value="1"/>
</dbReference>
<dbReference type="OrthoDB" id="9802304at2"/>
<evidence type="ECO:0000256" key="7">
    <source>
        <dbReference type="ARBA" id="ARBA00022833"/>
    </source>
</evidence>
<dbReference type="Pfam" id="PF00587">
    <property type="entry name" value="tRNA-synt_2b"/>
    <property type="match status" value="1"/>
</dbReference>
<keyword evidence="2 13" id="KW-0963">Cytoplasm</keyword>
<organism evidence="16 17">
    <name type="scientific">Candidatus Cryosericum terrychapinii</name>
    <dbReference type="NCBI Taxonomy" id="2290919"/>
    <lineage>
        <taxon>Bacteria</taxon>
        <taxon>Pseudomonadati</taxon>
        <taxon>Caldisericota/Cryosericota group</taxon>
        <taxon>Candidatus Cryosericota</taxon>
        <taxon>Candidatus Cryosericia</taxon>
        <taxon>Candidatus Cryosericales</taxon>
        <taxon>Candidatus Cryosericaceae</taxon>
        <taxon>Candidatus Cryosericum</taxon>
    </lineage>
</organism>
<dbReference type="SUPFAM" id="SSF55186">
    <property type="entry name" value="ThrRS/AlaRS common domain"/>
    <property type="match status" value="1"/>
</dbReference>
<comment type="caution">
    <text evidence="16">The sequence shown here is derived from an EMBL/GenBank/DDBJ whole genome shotgun (WGS) entry which is preliminary data.</text>
</comment>
<evidence type="ECO:0000313" key="16">
    <source>
        <dbReference type="EMBL" id="RIE06221.1"/>
    </source>
</evidence>
<dbReference type="Pfam" id="PF03129">
    <property type="entry name" value="HGTP_anticodon"/>
    <property type="match status" value="1"/>
</dbReference>